<sequence>MISYRPIGYIEVEGEPSRGKESLIVIHEEFVEGLVGLDQFSHCIVIYHLDRTNSFELIKRRNGHEVGVFATRSPNRPNPIGISVAEILEVTENKVKVRGVNAYNGTPVLDLKPYDRWDSVQNPKVPSWHQVQ</sequence>
<dbReference type="Proteomes" id="UP000509301">
    <property type="component" value="Chromosome"/>
</dbReference>
<dbReference type="AlphaFoldDB" id="A0A6N0NTF1"/>
<organism evidence="4 5">
    <name type="scientific">Metallosphaera tengchongensis</name>
    <dbReference type="NCBI Taxonomy" id="1532350"/>
    <lineage>
        <taxon>Archaea</taxon>
        <taxon>Thermoproteota</taxon>
        <taxon>Thermoprotei</taxon>
        <taxon>Sulfolobales</taxon>
        <taxon>Sulfolobaceae</taxon>
        <taxon>Metallosphaera</taxon>
    </lineage>
</organism>
<dbReference type="NCBIfam" id="TIGR00104">
    <property type="entry name" value="tRNA_TsaA"/>
    <property type="match status" value="1"/>
</dbReference>
<dbReference type="InterPro" id="IPR036414">
    <property type="entry name" value="YaeB_N_sf"/>
</dbReference>
<accession>A0A6N0NTF1</accession>
<dbReference type="InterPro" id="IPR040372">
    <property type="entry name" value="YaeB-like"/>
</dbReference>
<dbReference type="InterPro" id="IPR036413">
    <property type="entry name" value="YaeB-like_sf"/>
</dbReference>
<feature type="domain" description="TsaA-like" evidence="3">
    <location>
        <begin position="4"/>
        <end position="123"/>
    </location>
</feature>
<evidence type="ECO:0000313" key="4">
    <source>
        <dbReference type="EMBL" id="QKQ99118.1"/>
    </source>
</evidence>
<proteinExistence type="inferred from homology"/>
<dbReference type="GO" id="GO:0008168">
    <property type="term" value="F:methyltransferase activity"/>
    <property type="evidence" value="ECO:0007669"/>
    <property type="project" value="UniProtKB-KW"/>
</dbReference>
<dbReference type="OrthoDB" id="40408at2157"/>
<evidence type="ECO:0000256" key="2">
    <source>
        <dbReference type="ARBA" id="ARBA00033753"/>
    </source>
</evidence>
<dbReference type="PROSITE" id="PS01318">
    <property type="entry name" value="TSAA_1"/>
    <property type="match status" value="1"/>
</dbReference>
<name>A0A6N0NTF1_9CREN</name>
<keyword evidence="5" id="KW-1185">Reference proteome</keyword>
<dbReference type="KEGG" id="mten:GWK48_00745"/>
<dbReference type="Gene3D" id="2.40.30.70">
    <property type="entry name" value="YaeB-like"/>
    <property type="match status" value="1"/>
</dbReference>
<dbReference type="RefSeq" id="WP_174628701.1">
    <property type="nucleotide sequence ID" value="NZ_CP049074.1"/>
</dbReference>
<evidence type="ECO:0000313" key="5">
    <source>
        <dbReference type="Proteomes" id="UP000509301"/>
    </source>
</evidence>
<dbReference type="PANTHER" id="PTHR12818">
    <property type="entry name" value="TRNA (ADENINE(37)-N6)-METHYLTRANSFERASE"/>
    <property type="match status" value="1"/>
</dbReference>
<keyword evidence="4" id="KW-0489">Methyltransferase</keyword>
<dbReference type="PANTHER" id="PTHR12818:SF0">
    <property type="entry name" value="TRNA (ADENINE(37)-N6)-METHYLTRANSFERASE"/>
    <property type="match status" value="1"/>
</dbReference>
<dbReference type="SUPFAM" id="SSF118196">
    <property type="entry name" value="YaeB-like"/>
    <property type="match status" value="1"/>
</dbReference>
<keyword evidence="1" id="KW-0949">S-adenosyl-L-methionine</keyword>
<comment type="similarity">
    <text evidence="2">Belongs to the tRNA methyltransferase O family.</text>
</comment>
<dbReference type="GO" id="GO:0032259">
    <property type="term" value="P:methylation"/>
    <property type="evidence" value="ECO:0007669"/>
    <property type="project" value="UniProtKB-KW"/>
</dbReference>
<dbReference type="EMBL" id="CP049074">
    <property type="protein sequence ID" value="QKQ99118.1"/>
    <property type="molecule type" value="Genomic_DNA"/>
</dbReference>
<gene>
    <name evidence="4" type="primary">tsaA</name>
    <name evidence="4" type="ORF">GWK48_00745</name>
</gene>
<evidence type="ECO:0000259" key="3">
    <source>
        <dbReference type="PROSITE" id="PS51668"/>
    </source>
</evidence>
<dbReference type="GeneID" id="55640429"/>
<dbReference type="PROSITE" id="PS51668">
    <property type="entry name" value="TSAA_2"/>
    <property type="match status" value="1"/>
</dbReference>
<keyword evidence="4" id="KW-0808">Transferase</keyword>
<dbReference type="InterPro" id="IPR023368">
    <property type="entry name" value="UPF0066_cons_site"/>
</dbReference>
<dbReference type="Pfam" id="PF01980">
    <property type="entry name" value="TrmO_N"/>
    <property type="match status" value="1"/>
</dbReference>
<protein>
    <submittedName>
        <fullName evidence="4">tRNA (N6-threonylcarbamoyladenosine(37)-N6)-methyltransferase TrmO</fullName>
    </submittedName>
</protein>
<evidence type="ECO:0000256" key="1">
    <source>
        <dbReference type="ARBA" id="ARBA00022691"/>
    </source>
</evidence>
<reference evidence="4 5" key="1">
    <citation type="submission" date="2020-02" db="EMBL/GenBank/DDBJ databases">
        <title>Comparative genome analysis reveals the metabolism and evolution of the thermophilic archaeal genus Metallosphaera.</title>
        <authorList>
            <person name="Jiang C."/>
        </authorList>
    </citation>
    <scope>NUCLEOTIDE SEQUENCE [LARGE SCALE GENOMIC DNA]</scope>
    <source>
        <strain evidence="4 5">Ric-A</strain>
    </source>
</reference>
<dbReference type="InterPro" id="IPR023370">
    <property type="entry name" value="TrmO-like_N"/>
</dbReference>
<dbReference type="CDD" id="cd09281">
    <property type="entry name" value="UPF0066"/>
    <property type="match status" value="1"/>
</dbReference>